<dbReference type="FunFam" id="3.40.640.10:FF:000053">
    <property type="entry name" value="Aminotransferase, class I"/>
    <property type="match status" value="1"/>
</dbReference>
<dbReference type="InterPro" id="IPR015424">
    <property type="entry name" value="PyrdxlP-dep_Trfase"/>
</dbReference>
<gene>
    <name evidence="8" type="ORF">C884_00972</name>
</gene>
<evidence type="ECO:0000313" key="9">
    <source>
        <dbReference type="Proteomes" id="UP000009877"/>
    </source>
</evidence>
<dbReference type="InterPro" id="IPR050859">
    <property type="entry name" value="Class-I_PLP-dep_aminotransf"/>
</dbReference>
<evidence type="ECO:0000256" key="2">
    <source>
        <dbReference type="ARBA" id="ARBA00007441"/>
    </source>
</evidence>
<feature type="domain" description="Aminotransferase class I/classII large" evidence="7">
    <location>
        <begin position="64"/>
        <end position="392"/>
    </location>
</feature>
<sequence length="401" mass="43398">MTDQSSPFTGFPVSPVYDGMTSTAVRDLLDVLSVPGVISFAGGAPAAESFEIDDVRECFDWVFANRGAKALQYSSTPGEPELREQAAHRVSRTLPTTADQIQITTGSQEAIYLVGHAMLRPGDVVLVERPTYLAAVQAFASSGARLIGIPSDDDGAQPEALEELIREHDPRFVYLIPTFQNPSGVSMPAQRRREIAEVLLRTGAPLVEDDPYGELRFEGETAPQIAALPGMARQTLLLNSMSKIMSPGIRVGWIRGEGPIMNTLSIAKEAMGLHSSVVDQLAVARYLEHYDVDAHVAEVAALYRGRRDAMAAALPSILPEGATLTRPEGGMFLWATLGNGIDTTALLPMAVQEGVAFVPGASFFAHDPDRTTMRLSYVTNPPEVIDEGVERLGRALRRWRG</sequence>
<dbReference type="RefSeq" id="WP_006215401.1">
    <property type="nucleotide sequence ID" value="NZ_ANHZ02000019.1"/>
</dbReference>
<dbReference type="GO" id="GO:0030170">
    <property type="term" value="F:pyridoxal phosphate binding"/>
    <property type="evidence" value="ECO:0007669"/>
    <property type="project" value="InterPro"/>
</dbReference>
<dbReference type="Pfam" id="PF00155">
    <property type="entry name" value="Aminotran_1_2"/>
    <property type="match status" value="1"/>
</dbReference>
<protein>
    <submittedName>
        <fullName evidence="8">Transcriptional regulator, GntR family domain protein</fullName>
    </submittedName>
</protein>
<comment type="similarity">
    <text evidence="2">Belongs to the class-I pyridoxal-phosphate-dependent aminotransferase family.</text>
</comment>
<dbReference type="STRING" id="71999.KPaMU14_00390"/>
<evidence type="ECO:0000256" key="4">
    <source>
        <dbReference type="ARBA" id="ARBA00022576"/>
    </source>
</evidence>
<evidence type="ECO:0000256" key="6">
    <source>
        <dbReference type="ARBA" id="ARBA00022898"/>
    </source>
</evidence>
<dbReference type="InterPro" id="IPR015422">
    <property type="entry name" value="PyrdxlP-dep_Trfase_small"/>
</dbReference>
<name>M2XA61_9MICC</name>
<keyword evidence="9" id="KW-1185">Reference proteome</keyword>
<dbReference type="GO" id="GO:1901605">
    <property type="term" value="P:alpha-amino acid metabolic process"/>
    <property type="evidence" value="ECO:0007669"/>
    <property type="project" value="TreeGrafter"/>
</dbReference>
<accession>M2XA61</accession>
<dbReference type="EMBL" id="ANHZ02000019">
    <property type="protein sequence ID" value="EME35971.1"/>
    <property type="molecule type" value="Genomic_DNA"/>
</dbReference>
<dbReference type="Gene3D" id="3.40.640.10">
    <property type="entry name" value="Type I PLP-dependent aspartate aminotransferase-like (Major domain)"/>
    <property type="match status" value="1"/>
</dbReference>
<dbReference type="PANTHER" id="PTHR42790:SF19">
    <property type="entry name" value="KYNURENINE_ALPHA-AMINOADIPATE AMINOTRANSFERASE, MITOCHONDRIAL"/>
    <property type="match status" value="1"/>
</dbReference>
<keyword evidence="4" id="KW-0032">Aminotransferase</keyword>
<dbReference type="PANTHER" id="PTHR42790">
    <property type="entry name" value="AMINOTRANSFERASE"/>
    <property type="match status" value="1"/>
</dbReference>
<proteinExistence type="inferred from homology"/>
<dbReference type="AlphaFoldDB" id="M2XA61"/>
<evidence type="ECO:0000256" key="1">
    <source>
        <dbReference type="ARBA" id="ARBA00001933"/>
    </source>
</evidence>
<evidence type="ECO:0000313" key="8">
    <source>
        <dbReference type="EMBL" id="EME35971.1"/>
    </source>
</evidence>
<comment type="subunit">
    <text evidence="3">Homodimer.</text>
</comment>
<dbReference type="InterPro" id="IPR004839">
    <property type="entry name" value="Aminotransferase_I/II_large"/>
</dbReference>
<keyword evidence="6" id="KW-0663">Pyridoxal phosphate</keyword>
<evidence type="ECO:0000259" key="7">
    <source>
        <dbReference type="Pfam" id="PF00155"/>
    </source>
</evidence>
<dbReference type="SUPFAM" id="SSF53383">
    <property type="entry name" value="PLP-dependent transferases"/>
    <property type="match status" value="1"/>
</dbReference>
<dbReference type="Proteomes" id="UP000009877">
    <property type="component" value="Unassembled WGS sequence"/>
</dbReference>
<comment type="caution">
    <text evidence="8">The sequence shown here is derived from an EMBL/GenBank/DDBJ whole genome shotgun (WGS) entry which is preliminary data.</text>
</comment>
<comment type="cofactor">
    <cofactor evidence="1">
        <name>pyridoxal 5'-phosphate</name>
        <dbReference type="ChEBI" id="CHEBI:597326"/>
    </cofactor>
</comment>
<dbReference type="InterPro" id="IPR015421">
    <property type="entry name" value="PyrdxlP-dep_Trfase_major"/>
</dbReference>
<organism evidence="8 9">
    <name type="scientific">Kocuria palustris PEL</name>
    <dbReference type="NCBI Taxonomy" id="1236550"/>
    <lineage>
        <taxon>Bacteria</taxon>
        <taxon>Bacillati</taxon>
        <taxon>Actinomycetota</taxon>
        <taxon>Actinomycetes</taxon>
        <taxon>Micrococcales</taxon>
        <taxon>Micrococcaceae</taxon>
        <taxon>Kocuria</taxon>
    </lineage>
</organism>
<dbReference type="GO" id="GO:0008483">
    <property type="term" value="F:transaminase activity"/>
    <property type="evidence" value="ECO:0007669"/>
    <property type="project" value="UniProtKB-KW"/>
</dbReference>
<evidence type="ECO:0000256" key="3">
    <source>
        <dbReference type="ARBA" id="ARBA00011738"/>
    </source>
</evidence>
<evidence type="ECO:0000256" key="5">
    <source>
        <dbReference type="ARBA" id="ARBA00022679"/>
    </source>
</evidence>
<keyword evidence="5" id="KW-0808">Transferase</keyword>
<dbReference type="Gene3D" id="3.90.1150.10">
    <property type="entry name" value="Aspartate Aminotransferase, domain 1"/>
    <property type="match status" value="1"/>
</dbReference>
<reference evidence="8 9" key="1">
    <citation type="journal article" date="2014" name="Genome Announc.">
        <title>Draft Genome Sequence of Kocuria palustris PEL.</title>
        <authorList>
            <person name="Sharma G."/>
            <person name="Khatri I."/>
            <person name="Subramanian S."/>
        </authorList>
    </citation>
    <scope>NUCLEOTIDE SEQUENCE [LARGE SCALE GENOMIC DNA]</scope>
    <source>
        <strain evidence="8 9">PEL</strain>
    </source>
</reference>
<dbReference type="CDD" id="cd00609">
    <property type="entry name" value="AAT_like"/>
    <property type="match status" value="1"/>
</dbReference>